<evidence type="ECO:0000313" key="3">
    <source>
        <dbReference type="Proteomes" id="UP000650424"/>
    </source>
</evidence>
<dbReference type="InterPro" id="IPR001173">
    <property type="entry name" value="Glyco_trans_2-like"/>
</dbReference>
<accession>A0ABR6ZQ06</accession>
<dbReference type="Gene3D" id="3.90.550.10">
    <property type="entry name" value="Spore Coat Polysaccharide Biosynthesis Protein SpsA, Chain A"/>
    <property type="match status" value="1"/>
</dbReference>
<dbReference type="SUPFAM" id="SSF53448">
    <property type="entry name" value="Nucleotide-diphospho-sugar transferases"/>
    <property type="match status" value="1"/>
</dbReference>
<dbReference type="PANTHER" id="PTHR22916">
    <property type="entry name" value="GLYCOSYLTRANSFERASE"/>
    <property type="match status" value="1"/>
</dbReference>
<evidence type="ECO:0000313" key="2">
    <source>
        <dbReference type="EMBL" id="MBC3917986.1"/>
    </source>
</evidence>
<name>A0ABR6ZQ06_9BURK</name>
<sequence>MTSTRISIALCTYNGATYLQEQLQSFRTQSHRPYELVVCDDQSTDATTELIRAFASEVAFPVRLSINQDRLGSRLNFARAIALCSGDVIALSDQDDVWRGDKLEKISQTFIDDSVTAVFSDAEVTDASLQSLGYSMWQGLKFDAHAIQYMQAGAGFELLLKRFLVMGASLAFRTSLREMILPIPPAWHHDAWIALLAAACGNIAPIDECLLQYRQHGNNQIGGRKKSLLSQIQNALQVDRETYLRDELALWTTLQQRLPRSGQVIPEHLSGIDDKCAHLQRRMDFPKPRWRRLPAIAAELQSGAYARYARNWGSVALDVLMK</sequence>
<dbReference type="EMBL" id="JACOGF010000004">
    <property type="protein sequence ID" value="MBC3917986.1"/>
    <property type="molecule type" value="Genomic_DNA"/>
</dbReference>
<dbReference type="InterPro" id="IPR029044">
    <property type="entry name" value="Nucleotide-diphossugar_trans"/>
</dbReference>
<dbReference type="Proteomes" id="UP000650424">
    <property type="component" value="Unassembled WGS sequence"/>
</dbReference>
<dbReference type="PANTHER" id="PTHR22916:SF3">
    <property type="entry name" value="UDP-GLCNAC:BETAGAL BETA-1,3-N-ACETYLGLUCOSAMINYLTRANSFERASE-LIKE PROTEIN 1"/>
    <property type="match status" value="1"/>
</dbReference>
<organism evidence="2 3">
    <name type="scientific">Undibacterium hunanense</name>
    <dbReference type="NCBI Taxonomy" id="2762292"/>
    <lineage>
        <taxon>Bacteria</taxon>
        <taxon>Pseudomonadati</taxon>
        <taxon>Pseudomonadota</taxon>
        <taxon>Betaproteobacteria</taxon>
        <taxon>Burkholderiales</taxon>
        <taxon>Oxalobacteraceae</taxon>
        <taxon>Undibacterium</taxon>
    </lineage>
</organism>
<comment type="caution">
    <text evidence="2">The sequence shown here is derived from an EMBL/GenBank/DDBJ whole genome shotgun (WGS) entry which is preliminary data.</text>
</comment>
<proteinExistence type="predicted"/>
<reference evidence="2 3" key="1">
    <citation type="submission" date="2020-08" db="EMBL/GenBank/DDBJ databases">
        <title>Novel species isolated from subtropical streams in China.</title>
        <authorList>
            <person name="Lu H."/>
        </authorList>
    </citation>
    <scope>NUCLEOTIDE SEQUENCE [LARGE SCALE GENOMIC DNA]</scope>
    <source>
        <strain evidence="2 3">CY18W</strain>
    </source>
</reference>
<evidence type="ECO:0000259" key="1">
    <source>
        <dbReference type="Pfam" id="PF00535"/>
    </source>
</evidence>
<dbReference type="Pfam" id="PF00535">
    <property type="entry name" value="Glycos_transf_2"/>
    <property type="match status" value="1"/>
</dbReference>
<feature type="domain" description="Glycosyltransferase 2-like" evidence="1">
    <location>
        <begin position="7"/>
        <end position="120"/>
    </location>
</feature>
<dbReference type="CDD" id="cd04196">
    <property type="entry name" value="GT_2_like_d"/>
    <property type="match status" value="1"/>
</dbReference>
<gene>
    <name evidence="2" type="ORF">H8L32_10910</name>
</gene>
<keyword evidence="3" id="KW-1185">Reference proteome</keyword>
<protein>
    <submittedName>
        <fullName evidence="2">Glycosyltransferase family 2 protein</fullName>
    </submittedName>
</protein>
<dbReference type="RefSeq" id="WP_186947210.1">
    <property type="nucleotide sequence ID" value="NZ_JACOGF010000004.1"/>
</dbReference>